<feature type="non-terminal residue" evidence="1">
    <location>
        <position position="1"/>
    </location>
</feature>
<evidence type="ECO:0000313" key="2">
    <source>
        <dbReference type="Proteomes" id="UP000326112"/>
    </source>
</evidence>
<dbReference type="EMBL" id="VUAZ01000259">
    <property type="protein sequence ID" value="MPR05438.1"/>
    <property type="molecule type" value="Genomic_DNA"/>
</dbReference>
<keyword evidence="2" id="KW-1185">Reference proteome</keyword>
<proteinExistence type="predicted"/>
<name>A0A5N7KTD1_9PSED</name>
<organism evidence="1 2">
    <name type="scientific">Pseudomonas kitaguniensis</name>
    <dbReference type="NCBI Taxonomy" id="2607908"/>
    <lineage>
        <taxon>Bacteria</taxon>
        <taxon>Pseudomonadati</taxon>
        <taxon>Pseudomonadota</taxon>
        <taxon>Gammaproteobacteria</taxon>
        <taxon>Pseudomonadales</taxon>
        <taxon>Pseudomonadaceae</taxon>
        <taxon>Pseudomonas</taxon>
    </lineage>
</organism>
<protein>
    <submittedName>
        <fullName evidence="1">Uncharacterized protein</fullName>
    </submittedName>
</protein>
<dbReference type="Proteomes" id="UP000326112">
    <property type="component" value="Unassembled WGS sequence"/>
</dbReference>
<accession>A0A5N7KTD1</accession>
<comment type="caution">
    <text evidence="1">The sequence shown here is derived from an EMBL/GenBank/DDBJ whole genome shotgun (WGS) entry which is preliminary data.</text>
</comment>
<reference evidence="1 2" key="2">
    <citation type="journal article" date="2023" name="Plant Pathol.">
        <title>Dismantling and reorganizing Pseudomonas marginalis sensu#lato.</title>
        <authorList>
            <person name="Sawada H."/>
            <person name="Fujikawa T."/>
            <person name="Satou M."/>
        </authorList>
    </citation>
    <scope>NUCLEOTIDE SEQUENCE [LARGE SCALE GENOMIC DNA]</scope>
    <source>
        <strain evidence="1 2">MAFF 212408</strain>
    </source>
</reference>
<evidence type="ECO:0000313" key="1">
    <source>
        <dbReference type="EMBL" id="MPR05438.1"/>
    </source>
</evidence>
<reference evidence="1 2" key="1">
    <citation type="journal article" date="2020" name="Int. J. Syst. Evol. Microbiol.">
        <title>Pseudomonas kitaguniensis sp. nov., a pathogen causing bacterial rot of Welsh onion in Japan.</title>
        <authorList>
            <person name="Sawada H."/>
            <person name="Fujikawa T."/>
            <person name="Nishiwaki Y."/>
            <person name="Horita H."/>
        </authorList>
    </citation>
    <scope>NUCLEOTIDE SEQUENCE [LARGE SCALE GENOMIC DNA]</scope>
    <source>
        <strain evidence="1 2">MAFF 212408</strain>
    </source>
</reference>
<sequence>WLACDADAAVWQVRRGDAIAGKPAPTGSRARPSLAKRPLSYSKTATRGRRLVHCASFYTAVTG</sequence>
<gene>
    <name evidence="1" type="ORF">F0169_27255</name>
</gene>